<protein>
    <submittedName>
        <fullName evidence="7">LacI family transcriptional regulator</fullName>
    </submittedName>
</protein>
<dbReference type="GO" id="GO:0003700">
    <property type="term" value="F:DNA-binding transcription factor activity"/>
    <property type="evidence" value="ECO:0007669"/>
    <property type="project" value="TreeGrafter"/>
</dbReference>
<proteinExistence type="predicted"/>
<dbReference type="SUPFAM" id="SSF53822">
    <property type="entry name" value="Periplasmic binding protein-like I"/>
    <property type="match status" value="1"/>
</dbReference>
<dbReference type="CDD" id="cd01392">
    <property type="entry name" value="HTH_LacI"/>
    <property type="match status" value="1"/>
</dbReference>
<feature type="domain" description="HTH merR-type" evidence="6">
    <location>
        <begin position="1"/>
        <end position="18"/>
    </location>
</feature>
<gene>
    <name evidence="7" type="ORF">PSSU_1333</name>
</gene>
<evidence type="ECO:0000256" key="1">
    <source>
        <dbReference type="ARBA" id="ARBA00022491"/>
    </source>
</evidence>
<evidence type="ECO:0000259" key="5">
    <source>
        <dbReference type="PROSITE" id="PS50932"/>
    </source>
</evidence>
<dbReference type="SMART" id="SM00354">
    <property type="entry name" value="HTH_LACI"/>
    <property type="match status" value="1"/>
</dbReference>
<dbReference type="EMBL" id="MWWQ01000014">
    <property type="protein sequence ID" value="OZG49509.1"/>
    <property type="molecule type" value="Genomic_DNA"/>
</dbReference>
<dbReference type="GO" id="GO:0000976">
    <property type="term" value="F:transcription cis-regulatory region binding"/>
    <property type="evidence" value="ECO:0007669"/>
    <property type="project" value="TreeGrafter"/>
</dbReference>
<keyword evidence="8" id="KW-1185">Reference proteome</keyword>
<dbReference type="PANTHER" id="PTHR30146">
    <property type="entry name" value="LACI-RELATED TRANSCRIPTIONAL REPRESSOR"/>
    <property type="match status" value="1"/>
</dbReference>
<dbReference type="RefSeq" id="WP_094691649.1">
    <property type="nucleotide sequence ID" value="NZ_MWWQ01000014.1"/>
</dbReference>
<dbReference type="Proteomes" id="UP000216454">
    <property type="component" value="Unassembled WGS sequence"/>
</dbReference>
<dbReference type="InterPro" id="IPR001761">
    <property type="entry name" value="Peripla_BP/Lac1_sug-bd_dom"/>
</dbReference>
<keyword evidence="4" id="KW-0804">Transcription</keyword>
<reference evidence="7 8" key="1">
    <citation type="journal article" date="2017" name="BMC Genomics">
        <title>Comparative genomic and phylogenomic analyses of the Bifidobacteriaceae family.</title>
        <authorList>
            <person name="Lugli G.A."/>
            <person name="Milani C."/>
            <person name="Turroni F."/>
            <person name="Duranti S."/>
            <person name="Mancabelli L."/>
            <person name="Mangifesta M."/>
            <person name="Ferrario C."/>
            <person name="Modesto M."/>
            <person name="Mattarelli P."/>
            <person name="Jiri K."/>
            <person name="van Sinderen D."/>
            <person name="Ventura M."/>
        </authorList>
    </citation>
    <scope>NUCLEOTIDE SEQUENCE [LARGE SCALE GENOMIC DNA]</scope>
    <source>
        <strain evidence="7 8">DSM 24744</strain>
    </source>
</reference>
<accession>A0A261ERM8</accession>
<comment type="caution">
    <text evidence="7">The sequence shown here is derived from an EMBL/GenBank/DDBJ whole genome shotgun (WGS) entry which is preliminary data.</text>
</comment>
<evidence type="ECO:0000313" key="8">
    <source>
        <dbReference type="Proteomes" id="UP000216454"/>
    </source>
</evidence>
<feature type="domain" description="HTH lacI-type" evidence="5">
    <location>
        <begin position="2"/>
        <end position="58"/>
    </location>
</feature>
<dbReference type="InterPro" id="IPR010982">
    <property type="entry name" value="Lambda_DNA-bd_dom_sf"/>
</dbReference>
<dbReference type="SUPFAM" id="SSF47413">
    <property type="entry name" value="lambda repressor-like DNA-binding domains"/>
    <property type="match status" value="1"/>
</dbReference>
<sequence>MITMREIAKRTGVSVSTVSLVMNHHDEGRVNPQTAAMVRETAHKLGYKVNPLARSLRTNSTRILGFISDEVATTPFAGGMILGAQTAASQLGYMLITVSTDGGVREDDEIDALKRYGVDGFLYAEMSNRVTDVPSKLLDYPTVLADATDRNGTIPSVVPDEFSIGYDATSYLVKAGCQRIAYVGCDAPGVEQAQSGRLAGYQAALRDGGMPYDESLVTNVTEPKTAVESVHDLFDRERPDGFFCFNDARTLYVYETAARHGLTIGKDISVVGVDHHRVFAETLYPALTTVELPHFEMGYWAAVKLVSLIDAQAVTNLKPPTTTAAIPPIDANTPKIHCTLLKKGSVALH</sequence>
<evidence type="ECO:0000313" key="7">
    <source>
        <dbReference type="EMBL" id="OZG49509.1"/>
    </source>
</evidence>
<keyword evidence="3" id="KW-0238">DNA-binding</keyword>
<dbReference type="InterPro" id="IPR028082">
    <property type="entry name" value="Peripla_BP_I"/>
</dbReference>
<dbReference type="PANTHER" id="PTHR30146:SF148">
    <property type="entry name" value="HTH-TYPE TRANSCRIPTIONAL REPRESSOR PURR-RELATED"/>
    <property type="match status" value="1"/>
</dbReference>
<dbReference type="Pfam" id="PF00356">
    <property type="entry name" value="LacI"/>
    <property type="match status" value="1"/>
</dbReference>
<dbReference type="Gene3D" id="1.10.260.40">
    <property type="entry name" value="lambda repressor-like DNA-binding domains"/>
    <property type="match status" value="1"/>
</dbReference>
<dbReference type="Pfam" id="PF00532">
    <property type="entry name" value="Peripla_BP_1"/>
    <property type="match status" value="1"/>
</dbReference>
<organism evidence="7 8">
    <name type="scientific">Pseudoscardovia suis</name>
    <dbReference type="NCBI Taxonomy" id="987063"/>
    <lineage>
        <taxon>Bacteria</taxon>
        <taxon>Bacillati</taxon>
        <taxon>Actinomycetota</taxon>
        <taxon>Actinomycetes</taxon>
        <taxon>Bifidobacteriales</taxon>
        <taxon>Bifidobacteriaceae</taxon>
        <taxon>Pseudoscardovia</taxon>
    </lineage>
</organism>
<keyword evidence="2" id="KW-0805">Transcription regulation</keyword>
<evidence type="ECO:0000256" key="3">
    <source>
        <dbReference type="ARBA" id="ARBA00023125"/>
    </source>
</evidence>
<dbReference type="InterPro" id="IPR000551">
    <property type="entry name" value="MerR-type_HTH_dom"/>
</dbReference>
<dbReference type="PROSITE" id="PS50932">
    <property type="entry name" value="HTH_LACI_2"/>
    <property type="match status" value="1"/>
</dbReference>
<name>A0A261ERM8_9BIFI</name>
<keyword evidence="1" id="KW-0678">Repressor</keyword>
<dbReference type="OrthoDB" id="9798934at2"/>
<evidence type="ECO:0000256" key="4">
    <source>
        <dbReference type="ARBA" id="ARBA00023163"/>
    </source>
</evidence>
<dbReference type="AlphaFoldDB" id="A0A261ERM8"/>
<dbReference type="PROSITE" id="PS50937">
    <property type="entry name" value="HTH_MERR_2"/>
    <property type="match status" value="1"/>
</dbReference>
<dbReference type="Gene3D" id="3.40.50.2300">
    <property type="match status" value="2"/>
</dbReference>
<dbReference type="InterPro" id="IPR000843">
    <property type="entry name" value="HTH_LacI"/>
</dbReference>
<evidence type="ECO:0000256" key="2">
    <source>
        <dbReference type="ARBA" id="ARBA00023015"/>
    </source>
</evidence>
<evidence type="ECO:0000259" key="6">
    <source>
        <dbReference type="PROSITE" id="PS50937"/>
    </source>
</evidence>
<dbReference type="CDD" id="cd06288">
    <property type="entry name" value="PBP1_sucrose_transcription_regulator"/>
    <property type="match status" value="1"/>
</dbReference>